<reference evidence="10 11" key="1">
    <citation type="submission" date="2016-06" db="EMBL/GenBank/DDBJ databases">
        <title>First insights into the genetic diversity and population structure of in the Bacillus cereus group bacteria from diverse marine environments.</title>
        <authorList>
            <person name="Liu Y."/>
            <person name="Lai Q."/>
            <person name="Shao Z."/>
        </authorList>
    </citation>
    <scope>NUCLEOTIDE SEQUENCE [LARGE SCALE GENOMIC DNA]</scope>
    <source>
        <strain evidence="10 11">N35-10-2</strain>
    </source>
</reference>
<dbReference type="CDD" id="cd04275">
    <property type="entry name" value="ZnMc_pappalysin_like"/>
    <property type="match status" value="1"/>
</dbReference>
<keyword evidence="6" id="KW-0862">Zinc</keyword>
<keyword evidence="8" id="KW-1015">Disulfide bond</keyword>
<evidence type="ECO:0000256" key="7">
    <source>
        <dbReference type="ARBA" id="ARBA00023049"/>
    </source>
</evidence>
<dbReference type="Proteomes" id="UP000181873">
    <property type="component" value="Unassembled WGS sequence"/>
</dbReference>
<comment type="similarity">
    <text evidence="1">Belongs to the peptidase M43B family.</text>
</comment>
<keyword evidence="4" id="KW-0732">Signal</keyword>
<dbReference type="AlphaFoldDB" id="A0A1J9TTG1"/>
<dbReference type="PANTHER" id="PTHR47466:SF1">
    <property type="entry name" value="METALLOPROTEASE MEP1 (AFU_ORTHOLOGUE AFUA_1G07730)-RELATED"/>
    <property type="match status" value="1"/>
</dbReference>
<evidence type="ECO:0000256" key="5">
    <source>
        <dbReference type="ARBA" id="ARBA00022801"/>
    </source>
</evidence>
<evidence type="ECO:0000259" key="9">
    <source>
        <dbReference type="Pfam" id="PF05572"/>
    </source>
</evidence>
<dbReference type="GO" id="GO:0046872">
    <property type="term" value="F:metal ion binding"/>
    <property type="evidence" value="ECO:0007669"/>
    <property type="project" value="UniProtKB-KW"/>
</dbReference>
<name>A0A1J9TTG1_9BACI</name>
<evidence type="ECO:0000256" key="1">
    <source>
        <dbReference type="ARBA" id="ARBA00008721"/>
    </source>
</evidence>
<dbReference type="Pfam" id="PF05572">
    <property type="entry name" value="Peptidase_M43"/>
    <property type="match status" value="1"/>
</dbReference>
<dbReference type="InterPro" id="IPR008754">
    <property type="entry name" value="Peptidase_M43"/>
</dbReference>
<dbReference type="RefSeq" id="WP_048530027.1">
    <property type="nucleotide sequence ID" value="NZ_CBCSIO010000041.1"/>
</dbReference>
<dbReference type="GO" id="GO:0008237">
    <property type="term" value="F:metallopeptidase activity"/>
    <property type="evidence" value="ECO:0007669"/>
    <property type="project" value="UniProtKB-KW"/>
</dbReference>
<keyword evidence="2" id="KW-0645">Protease</keyword>
<evidence type="ECO:0000256" key="4">
    <source>
        <dbReference type="ARBA" id="ARBA00022729"/>
    </source>
</evidence>
<sequence length="331" mass="37114">MPNQTNSSERTNTPTLRRCATIELHQKLLEESEQYKNARAEIERVTNEFLNSARIESERPVVKIPVVVHVVWNTEEQNISDEQVHSQIDVLNRDFRATNPDIANVPSAFKDSVSDARVEFFLATKDPDGNQTNGITRTHTNEQSFLADDNFVKSQSTGGVDAWPADKYLNLWVCPNILDKKGNSVLGYAQFPGGPSETDGVVIAYKFFGTIGTAKEPYHLGRTATHEIGHWFNLRHIWGDDQHLPDVCSGSDRVDDTPNQGVPNFGSSHKATQHNPKITFPHTSCNDVPHGDMYMNYMDYVDDDTMVMFTKGQVDRIDACLAGPRSSFLTN</sequence>
<dbReference type="EMBL" id="MAOE01000042">
    <property type="protein sequence ID" value="OJD67842.1"/>
    <property type="molecule type" value="Genomic_DNA"/>
</dbReference>
<evidence type="ECO:0000313" key="10">
    <source>
        <dbReference type="EMBL" id="OJD67842.1"/>
    </source>
</evidence>
<keyword evidence="3" id="KW-0479">Metal-binding</keyword>
<evidence type="ECO:0000256" key="8">
    <source>
        <dbReference type="ARBA" id="ARBA00023157"/>
    </source>
</evidence>
<dbReference type="GeneID" id="83633571"/>
<protein>
    <submittedName>
        <fullName evidence="10">Ulilysin</fullName>
    </submittedName>
</protein>
<dbReference type="GO" id="GO:0006508">
    <property type="term" value="P:proteolysis"/>
    <property type="evidence" value="ECO:0007669"/>
    <property type="project" value="UniProtKB-KW"/>
</dbReference>
<evidence type="ECO:0000256" key="3">
    <source>
        <dbReference type="ARBA" id="ARBA00022723"/>
    </source>
</evidence>
<proteinExistence type="inferred from homology"/>
<comment type="caution">
    <text evidence="10">The sequence shown here is derived from an EMBL/GenBank/DDBJ whole genome shotgun (WGS) entry which is preliminary data.</text>
</comment>
<keyword evidence="7" id="KW-0482">Metalloprotease</keyword>
<keyword evidence="5" id="KW-0378">Hydrolase</keyword>
<organism evidence="10 11">
    <name type="scientific">Bacillus albus</name>
    <dbReference type="NCBI Taxonomy" id="2026189"/>
    <lineage>
        <taxon>Bacteria</taxon>
        <taxon>Bacillati</taxon>
        <taxon>Bacillota</taxon>
        <taxon>Bacilli</taxon>
        <taxon>Bacillales</taxon>
        <taxon>Bacillaceae</taxon>
        <taxon>Bacillus</taxon>
        <taxon>Bacillus cereus group</taxon>
    </lineage>
</organism>
<feature type="domain" description="Peptidase M43 pregnancy-associated plasma-A" evidence="9">
    <location>
        <begin position="161"/>
        <end position="321"/>
    </location>
</feature>
<evidence type="ECO:0000256" key="6">
    <source>
        <dbReference type="ARBA" id="ARBA00022833"/>
    </source>
</evidence>
<dbReference type="InterPro" id="IPR024079">
    <property type="entry name" value="MetalloPept_cat_dom_sf"/>
</dbReference>
<evidence type="ECO:0000256" key="2">
    <source>
        <dbReference type="ARBA" id="ARBA00022670"/>
    </source>
</evidence>
<evidence type="ECO:0000313" key="11">
    <source>
        <dbReference type="Proteomes" id="UP000181873"/>
    </source>
</evidence>
<dbReference type="Gene3D" id="3.40.390.10">
    <property type="entry name" value="Collagenase (Catalytic Domain)"/>
    <property type="match status" value="1"/>
</dbReference>
<dbReference type="SUPFAM" id="SSF55486">
    <property type="entry name" value="Metalloproteases ('zincins'), catalytic domain"/>
    <property type="match status" value="1"/>
</dbReference>
<gene>
    <name evidence="10" type="ORF">BAU25_27940</name>
</gene>
<accession>A0A1J9TTG1</accession>
<dbReference type="PANTHER" id="PTHR47466">
    <property type="match status" value="1"/>
</dbReference>